<comment type="caution">
    <text evidence="2">The sequence shown here is derived from an EMBL/GenBank/DDBJ whole genome shotgun (WGS) entry which is preliminary data.</text>
</comment>
<keyword evidence="3" id="KW-1185">Reference proteome</keyword>
<evidence type="ECO:0000256" key="1">
    <source>
        <dbReference type="SAM" id="Phobius"/>
    </source>
</evidence>
<protein>
    <submittedName>
        <fullName evidence="2">Uncharacterized protein</fullName>
    </submittedName>
</protein>
<dbReference type="AlphaFoldDB" id="A0AAN5ALG6"/>
<dbReference type="RefSeq" id="WP_338239031.1">
    <property type="nucleotide sequence ID" value="NZ_BQKE01000003.1"/>
</dbReference>
<keyword evidence="1" id="KW-0472">Membrane</keyword>
<feature type="transmembrane region" description="Helical" evidence="1">
    <location>
        <begin position="7"/>
        <end position="25"/>
    </location>
</feature>
<gene>
    <name evidence="2" type="ORF">PEDI_44920</name>
</gene>
<evidence type="ECO:0000313" key="2">
    <source>
        <dbReference type="EMBL" id="GJM63940.1"/>
    </source>
</evidence>
<sequence length="291" mass="33772">MDFLPKTILTICCIGMLMSIIGWFGHYQVVTEFQKSEEIENLEVATLGEVKFLSQKIATIYKQHPSFGGNSYWHWELALEDDCKLQEIKAFMSQPQNLEQEIEEAYASIHQQILPLIPRINQFSKGEIAAFNYYFSLEMKGIVENSEAYWYELITKRYASDFSITKPQNSTEGKGIYASQRYIALENIERIEKFKAYLQQEDKLQKDMDLIQHQEGLCFPKTQKIQPLQNQIIEVSSYEVTDLFKVDIAFVTSGMARRYRCQYAYDGENFILQSHKELLGNSPVLKASIKS</sequence>
<proteinExistence type="predicted"/>
<keyword evidence="1" id="KW-1133">Transmembrane helix</keyword>
<evidence type="ECO:0000313" key="3">
    <source>
        <dbReference type="Proteomes" id="UP001310022"/>
    </source>
</evidence>
<organism evidence="2 3">
    <name type="scientific">Persicobacter diffluens</name>
    <dbReference type="NCBI Taxonomy" id="981"/>
    <lineage>
        <taxon>Bacteria</taxon>
        <taxon>Pseudomonadati</taxon>
        <taxon>Bacteroidota</taxon>
        <taxon>Cytophagia</taxon>
        <taxon>Cytophagales</taxon>
        <taxon>Persicobacteraceae</taxon>
        <taxon>Persicobacter</taxon>
    </lineage>
</organism>
<dbReference type="Proteomes" id="UP001310022">
    <property type="component" value="Unassembled WGS sequence"/>
</dbReference>
<name>A0AAN5ALG6_9BACT</name>
<reference evidence="2 3" key="1">
    <citation type="submission" date="2021-12" db="EMBL/GenBank/DDBJ databases">
        <title>Genome sequencing of bacteria with rrn-lacking chromosome and rrn-plasmid.</title>
        <authorList>
            <person name="Anda M."/>
            <person name="Iwasaki W."/>
        </authorList>
    </citation>
    <scope>NUCLEOTIDE SEQUENCE [LARGE SCALE GENOMIC DNA]</scope>
    <source>
        <strain evidence="2 3">NBRC 15940</strain>
    </source>
</reference>
<keyword evidence="1" id="KW-0812">Transmembrane</keyword>
<dbReference type="EMBL" id="BQKE01000003">
    <property type="protein sequence ID" value="GJM63940.1"/>
    <property type="molecule type" value="Genomic_DNA"/>
</dbReference>
<accession>A0AAN5ALG6</accession>